<sequence>MSSDYARYLDFLRELPTRKPKPREQIHPEIPLPAVLQHPTPRVPLRNTIARFYGYQGPRRYPAPRNLNQGQSTVPDQSTSLATRNVVVRSFLENETRREDEETRQEDGTEETEDIKNEFFNQNKRF</sequence>
<feature type="compositionally biased region" description="Basic and acidic residues" evidence="1">
    <location>
        <begin position="92"/>
        <end position="107"/>
    </location>
</feature>
<evidence type="ECO:0000313" key="3">
    <source>
        <dbReference type="Proteomes" id="UP001234178"/>
    </source>
</evidence>
<gene>
    <name evidence="2" type="ORF">OUZ56_012318</name>
</gene>
<reference evidence="2 3" key="1">
    <citation type="journal article" date="2023" name="Nucleic Acids Res.">
        <title>The hologenome of Daphnia magna reveals possible DNA methylation and microbiome-mediated evolution of the host genome.</title>
        <authorList>
            <person name="Chaturvedi A."/>
            <person name="Li X."/>
            <person name="Dhandapani V."/>
            <person name="Marshall H."/>
            <person name="Kissane S."/>
            <person name="Cuenca-Cambronero M."/>
            <person name="Asole G."/>
            <person name="Calvet F."/>
            <person name="Ruiz-Romero M."/>
            <person name="Marangio P."/>
            <person name="Guigo R."/>
            <person name="Rago D."/>
            <person name="Mirbahai L."/>
            <person name="Eastwood N."/>
            <person name="Colbourne J.K."/>
            <person name="Zhou J."/>
            <person name="Mallon E."/>
            <person name="Orsini L."/>
        </authorList>
    </citation>
    <scope>NUCLEOTIDE SEQUENCE [LARGE SCALE GENOMIC DNA]</scope>
    <source>
        <strain evidence="2">LRV0_1</strain>
    </source>
</reference>
<comment type="caution">
    <text evidence="2">The sequence shown here is derived from an EMBL/GenBank/DDBJ whole genome shotgun (WGS) entry which is preliminary data.</text>
</comment>
<dbReference type="Proteomes" id="UP001234178">
    <property type="component" value="Unassembled WGS sequence"/>
</dbReference>
<accession>A0ABQ9Z2M9</accession>
<evidence type="ECO:0000256" key="1">
    <source>
        <dbReference type="SAM" id="MobiDB-lite"/>
    </source>
</evidence>
<organism evidence="2 3">
    <name type="scientific">Daphnia magna</name>
    <dbReference type="NCBI Taxonomy" id="35525"/>
    <lineage>
        <taxon>Eukaryota</taxon>
        <taxon>Metazoa</taxon>
        <taxon>Ecdysozoa</taxon>
        <taxon>Arthropoda</taxon>
        <taxon>Crustacea</taxon>
        <taxon>Branchiopoda</taxon>
        <taxon>Diplostraca</taxon>
        <taxon>Cladocera</taxon>
        <taxon>Anomopoda</taxon>
        <taxon>Daphniidae</taxon>
        <taxon>Daphnia</taxon>
    </lineage>
</organism>
<feature type="compositionally biased region" description="Polar residues" evidence="1">
    <location>
        <begin position="66"/>
        <end position="83"/>
    </location>
</feature>
<protein>
    <submittedName>
        <fullName evidence="2">Uncharacterized protein</fullName>
    </submittedName>
</protein>
<name>A0ABQ9Z2M9_9CRUS</name>
<evidence type="ECO:0000313" key="2">
    <source>
        <dbReference type="EMBL" id="KAK4007156.1"/>
    </source>
</evidence>
<dbReference type="EMBL" id="JAOYFB010000002">
    <property type="protein sequence ID" value="KAK4007156.1"/>
    <property type="molecule type" value="Genomic_DNA"/>
</dbReference>
<feature type="region of interest" description="Disordered" evidence="1">
    <location>
        <begin position="60"/>
        <end position="126"/>
    </location>
</feature>
<proteinExistence type="predicted"/>
<keyword evidence="3" id="KW-1185">Reference proteome</keyword>